<accession>A0A177NAM3</accession>
<organism evidence="1 2">
    <name type="scientific">Methylomonas koyamae</name>
    <dbReference type="NCBI Taxonomy" id="702114"/>
    <lineage>
        <taxon>Bacteria</taxon>
        <taxon>Pseudomonadati</taxon>
        <taxon>Pseudomonadota</taxon>
        <taxon>Gammaproteobacteria</taxon>
        <taxon>Methylococcales</taxon>
        <taxon>Methylococcaceae</taxon>
        <taxon>Methylomonas</taxon>
    </lineage>
</organism>
<dbReference type="Pfam" id="PF13692">
    <property type="entry name" value="Glyco_trans_1_4"/>
    <property type="match status" value="1"/>
</dbReference>
<evidence type="ECO:0000313" key="2">
    <source>
        <dbReference type="Proteomes" id="UP000077857"/>
    </source>
</evidence>
<dbReference type="SUPFAM" id="SSF53756">
    <property type="entry name" value="UDP-Glycosyltransferase/glycogen phosphorylase"/>
    <property type="match status" value="1"/>
</dbReference>
<protein>
    <submittedName>
        <fullName evidence="1">Uncharacterized protein</fullName>
    </submittedName>
</protein>
<dbReference type="OrthoDB" id="8523124at2"/>
<proteinExistence type="predicted"/>
<dbReference type="AlphaFoldDB" id="A0A177NAM3"/>
<dbReference type="EMBL" id="LUUJ01000084">
    <property type="protein sequence ID" value="OAI15116.1"/>
    <property type="molecule type" value="Genomic_DNA"/>
</dbReference>
<dbReference type="PANTHER" id="PTHR46656">
    <property type="entry name" value="PUTATIVE-RELATED"/>
    <property type="match status" value="1"/>
</dbReference>
<evidence type="ECO:0000313" key="1">
    <source>
        <dbReference type="EMBL" id="OAI15116.1"/>
    </source>
</evidence>
<sequence>MNGNFGINVIGYVSSNVSLGITARHFIKLFLNRQIPVAIFDIDYKRAPNAREHEYQALTVNDPHQLPYSINLFFLSMGQLPGLFLHPPAGLFDGNRLNVGLIWCEETVLPRRYREALRLFDVVLAGSHFVKHVFDTNLSDVLTLDCIHPLFLPEGIRADRDKFGLPRDKLLFVSSFDPHHDPARKNPFGAVDAFLQAFPGISDDAGAPHLVVKLNNAEVTTPGCDPMRLVEELKTRCADNPRVHFIAKSLSYPDVLSLYASCDVFVSMHRAEGLGLGPLECMALGKPVIATGWSGNMSFMRHTNSCLVGFDLVPYSGMAANGPDQLGKRAVWAEPHIDEAADWMQQLASNPELRQKIGSQATSDAKAYHAASEQITFMSDLTSILEERTFLSRRQKNKLTDTTALRAAEAQFNYFGLAGLKRRYKDILDKHVLWRFKPNNSDGST</sequence>
<dbReference type="PANTHER" id="PTHR46656:SF3">
    <property type="entry name" value="PUTATIVE-RELATED"/>
    <property type="match status" value="1"/>
</dbReference>
<dbReference type="Proteomes" id="UP000077857">
    <property type="component" value="Unassembled WGS sequence"/>
</dbReference>
<name>A0A177NAM3_9GAMM</name>
<gene>
    <name evidence="1" type="ORF">A1507_14520</name>
</gene>
<dbReference type="Gene3D" id="3.40.50.2000">
    <property type="entry name" value="Glycogen Phosphorylase B"/>
    <property type="match status" value="1"/>
</dbReference>
<comment type="caution">
    <text evidence="1">The sequence shown here is derived from an EMBL/GenBank/DDBJ whole genome shotgun (WGS) entry which is preliminary data.</text>
</comment>
<dbReference type="RefSeq" id="WP_064040877.1">
    <property type="nucleotide sequence ID" value="NZ_LUUJ01000084.1"/>
</dbReference>
<dbReference type="CDD" id="cd03801">
    <property type="entry name" value="GT4_PimA-like"/>
    <property type="match status" value="1"/>
</dbReference>
<reference evidence="1 2" key="1">
    <citation type="submission" date="2016-03" db="EMBL/GenBank/DDBJ databases">
        <authorList>
            <person name="Ploux O."/>
        </authorList>
    </citation>
    <scope>NUCLEOTIDE SEQUENCE [LARGE SCALE GENOMIC DNA]</scope>
    <source>
        <strain evidence="1 2">R-45378</strain>
    </source>
</reference>